<sequence>MTSPRLAQLSQRLKRAQGSANVQQLADQYLAEGIITVLGDQRLVGEVLLGLPHLLTTDAPGTLALIWQGDDLALLAHPLALAQVDPDQLVALLKHEALHVIWRHPLRYADQADLANVKVACDIAVNQYLDVPPAGTATLADLRKLVHQPVKAGQDSAAYLRIIRDNHLQLNGHLNRTGQSLNGDNQSVTGVRPRSGNPTKRPLDSHHGWLVSADKVGQLRLPRSAHLQQILTQVWQKTPAHQRGLLPGAIQQELSPRRLATRPRWVRQLRTWLGSVPHGKQDSRARFNRRQPYRMELPGRVTRYVSQLQVFIDNSGSMGDDEISNLLSQVNLLAQEQSMVVTVIPFDAQIHPEGIQQLNQRKQVKYQRSGGGGTRFQSIFDYLKKQSTAKNAQVLIMTDGWGERAVNTFDYRHVVWLLTTAKNELSIVNPPGKVITTKGDQ</sequence>
<dbReference type="EMBL" id="DXGK01000081">
    <property type="protein sequence ID" value="HIW70533.1"/>
    <property type="molecule type" value="Genomic_DNA"/>
</dbReference>
<dbReference type="Pfam" id="PF13203">
    <property type="entry name" value="DUF2201_N"/>
    <property type="match status" value="1"/>
</dbReference>
<dbReference type="Proteomes" id="UP000886878">
    <property type="component" value="Unassembled WGS sequence"/>
</dbReference>
<name>A0A9D1QPB2_9LACO</name>
<evidence type="ECO:0000313" key="4">
    <source>
        <dbReference type="EMBL" id="HIW70533.1"/>
    </source>
</evidence>
<dbReference type="InterPro" id="IPR018698">
    <property type="entry name" value="VWA-like_dom"/>
</dbReference>
<dbReference type="Pfam" id="PF09967">
    <property type="entry name" value="DUF2201"/>
    <property type="match status" value="1"/>
</dbReference>
<evidence type="ECO:0008006" key="6">
    <source>
        <dbReference type="Google" id="ProtNLM"/>
    </source>
</evidence>
<dbReference type="InterPro" id="IPR036465">
    <property type="entry name" value="vWFA_dom_sf"/>
</dbReference>
<protein>
    <recommendedName>
        <fullName evidence="6">Peptidase</fullName>
    </recommendedName>
</protein>
<feature type="domain" description="Putative metallopeptidase" evidence="3">
    <location>
        <begin position="64"/>
        <end position="275"/>
    </location>
</feature>
<reference evidence="4" key="2">
    <citation type="submission" date="2021-04" db="EMBL/GenBank/DDBJ databases">
        <authorList>
            <person name="Gilroy R."/>
        </authorList>
    </citation>
    <scope>NUCLEOTIDE SEQUENCE</scope>
    <source>
        <strain evidence="4">ChiHejej3B27-2180</strain>
    </source>
</reference>
<feature type="domain" description="VWA-like" evidence="2">
    <location>
        <begin position="309"/>
        <end position="436"/>
    </location>
</feature>
<evidence type="ECO:0000259" key="3">
    <source>
        <dbReference type="Pfam" id="PF13203"/>
    </source>
</evidence>
<reference evidence="4" key="1">
    <citation type="journal article" date="2021" name="PeerJ">
        <title>Extensive microbial diversity within the chicken gut microbiome revealed by metagenomics and culture.</title>
        <authorList>
            <person name="Gilroy R."/>
            <person name="Ravi A."/>
            <person name="Getino M."/>
            <person name="Pursley I."/>
            <person name="Horton D.L."/>
            <person name="Alikhan N.F."/>
            <person name="Baker D."/>
            <person name="Gharbi K."/>
            <person name="Hall N."/>
            <person name="Watson M."/>
            <person name="Adriaenssens E.M."/>
            <person name="Foster-Nyarko E."/>
            <person name="Jarju S."/>
            <person name="Secka A."/>
            <person name="Antonio M."/>
            <person name="Oren A."/>
            <person name="Chaudhuri R.R."/>
            <person name="La Ragione R."/>
            <person name="Hildebrand F."/>
            <person name="Pallen M.J."/>
        </authorList>
    </citation>
    <scope>NUCLEOTIDE SEQUENCE</scope>
    <source>
        <strain evidence="4">ChiHejej3B27-2180</strain>
    </source>
</reference>
<feature type="compositionally biased region" description="Polar residues" evidence="1">
    <location>
        <begin position="175"/>
        <end position="189"/>
    </location>
</feature>
<dbReference type="PANTHER" id="PTHR38730:SF1">
    <property type="entry name" value="SLL7028 PROTEIN"/>
    <property type="match status" value="1"/>
</dbReference>
<comment type="caution">
    <text evidence="4">The sequence shown here is derived from an EMBL/GenBank/DDBJ whole genome shotgun (WGS) entry which is preliminary data.</text>
</comment>
<dbReference type="SUPFAM" id="SSF53300">
    <property type="entry name" value="vWA-like"/>
    <property type="match status" value="1"/>
</dbReference>
<accession>A0A9D1QPB2</accession>
<gene>
    <name evidence="4" type="ORF">H9876_04035</name>
</gene>
<dbReference type="PANTHER" id="PTHR38730">
    <property type="entry name" value="SLL7028 PROTEIN"/>
    <property type="match status" value="1"/>
</dbReference>
<evidence type="ECO:0000313" key="5">
    <source>
        <dbReference type="Proteomes" id="UP000886878"/>
    </source>
</evidence>
<organism evidence="4 5">
    <name type="scientific">Candidatus Limosilactobacillus merdipullorum</name>
    <dbReference type="NCBI Taxonomy" id="2838653"/>
    <lineage>
        <taxon>Bacteria</taxon>
        <taxon>Bacillati</taxon>
        <taxon>Bacillota</taxon>
        <taxon>Bacilli</taxon>
        <taxon>Lactobacillales</taxon>
        <taxon>Lactobacillaceae</taxon>
        <taxon>Limosilactobacillus</taxon>
    </lineage>
</organism>
<proteinExistence type="predicted"/>
<dbReference type="InterPro" id="IPR025154">
    <property type="entry name" value="Put_metallopeptidase_dom"/>
</dbReference>
<evidence type="ECO:0000259" key="2">
    <source>
        <dbReference type="Pfam" id="PF09967"/>
    </source>
</evidence>
<dbReference type="AlphaFoldDB" id="A0A9D1QPB2"/>
<feature type="region of interest" description="Disordered" evidence="1">
    <location>
        <begin position="175"/>
        <end position="206"/>
    </location>
</feature>
<evidence type="ECO:0000256" key="1">
    <source>
        <dbReference type="SAM" id="MobiDB-lite"/>
    </source>
</evidence>